<gene>
    <name evidence="3" type="ORF">FHR34_004889</name>
</gene>
<evidence type="ECO:0000313" key="3">
    <source>
        <dbReference type="EMBL" id="MBB4925896.1"/>
    </source>
</evidence>
<reference evidence="3 4" key="1">
    <citation type="submission" date="2020-08" db="EMBL/GenBank/DDBJ databases">
        <title>Sequencing the genomes of 1000 actinobacteria strains.</title>
        <authorList>
            <person name="Klenk H.-P."/>
        </authorList>
    </citation>
    <scope>NUCLEOTIDE SEQUENCE [LARGE SCALE GENOMIC DNA]</scope>
    <source>
        <strain evidence="3 4">DSM 41654</strain>
    </source>
</reference>
<dbReference type="InterPro" id="IPR036890">
    <property type="entry name" value="HATPase_C_sf"/>
</dbReference>
<evidence type="ECO:0000259" key="2">
    <source>
        <dbReference type="Pfam" id="PF13581"/>
    </source>
</evidence>
<evidence type="ECO:0000313" key="4">
    <source>
        <dbReference type="Proteomes" id="UP000540506"/>
    </source>
</evidence>
<dbReference type="Pfam" id="PF13581">
    <property type="entry name" value="HATPase_c_2"/>
    <property type="match status" value="1"/>
</dbReference>
<sequence length="155" mass="16842">MTTEITLAQSSFTSLCAGWQFASSRRGAWQARLVAGRQLTSWGWSPATEVFQDAAVIISELTSNAVTHGHVRGRDFQLHLLLGPCPGLATVLRIEVSDARGERLPQLPEASTRGAESGRGLILVDALADRWGSVPRPPSGKTLWCEMDLMVSQQE</sequence>
<dbReference type="RefSeq" id="WP_184938452.1">
    <property type="nucleotide sequence ID" value="NZ_JACHJV010000001.1"/>
</dbReference>
<comment type="caution">
    <text evidence="3">The sequence shown here is derived from an EMBL/GenBank/DDBJ whole genome shotgun (WGS) entry which is preliminary data.</text>
</comment>
<proteinExistence type="predicted"/>
<protein>
    <recommendedName>
        <fullName evidence="2">Histidine kinase/HSP90-like ATPase domain-containing protein</fullName>
    </recommendedName>
</protein>
<dbReference type="CDD" id="cd16936">
    <property type="entry name" value="HATPase_RsbW-like"/>
    <property type="match status" value="1"/>
</dbReference>
<dbReference type="GO" id="GO:0004674">
    <property type="term" value="F:protein serine/threonine kinase activity"/>
    <property type="evidence" value="ECO:0007669"/>
    <property type="project" value="UniProtKB-KW"/>
</dbReference>
<organism evidence="3 4">
    <name type="scientific">Kitasatospora kifunensis</name>
    <name type="common">Streptomyces kifunensis</name>
    <dbReference type="NCBI Taxonomy" id="58351"/>
    <lineage>
        <taxon>Bacteria</taxon>
        <taxon>Bacillati</taxon>
        <taxon>Actinomycetota</taxon>
        <taxon>Actinomycetes</taxon>
        <taxon>Kitasatosporales</taxon>
        <taxon>Streptomycetaceae</taxon>
        <taxon>Kitasatospora</taxon>
    </lineage>
</organism>
<keyword evidence="4" id="KW-1185">Reference proteome</keyword>
<dbReference type="PANTHER" id="PTHR35526">
    <property type="entry name" value="ANTI-SIGMA-F FACTOR RSBW-RELATED"/>
    <property type="match status" value="1"/>
</dbReference>
<dbReference type="InterPro" id="IPR003594">
    <property type="entry name" value="HATPase_dom"/>
</dbReference>
<feature type="domain" description="Histidine kinase/HSP90-like ATPase" evidence="2">
    <location>
        <begin position="34"/>
        <end position="144"/>
    </location>
</feature>
<keyword evidence="1" id="KW-0418">Kinase</keyword>
<dbReference type="EMBL" id="JACHJV010000001">
    <property type="protein sequence ID" value="MBB4925896.1"/>
    <property type="molecule type" value="Genomic_DNA"/>
</dbReference>
<accession>A0A7W7R5T5</accession>
<name>A0A7W7R5T5_KITKI</name>
<dbReference type="Proteomes" id="UP000540506">
    <property type="component" value="Unassembled WGS sequence"/>
</dbReference>
<dbReference type="InterPro" id="IPR050267">
    <property type="entry name" value="Anti-sigma-factor_SerPK"/>
</dbReference>
<keyword evidence="1" id="KW-0808">Transferase</keyword>
<dbReference type="PANTHER" id="PTHR35526:SF3">
    <property type="entry name" value="ANTI-SIGMA-F FACTOR RSBW"/>
    <property type="match status" value="1"/>
</dbReference>
<dbReference type="AlphaFoldDB" id="A0A7W7R5T5"/>
<evidence type="ECO:0000256" key="1">
    <source>
        <dbReference type="ARBA" id="ARBA00022527"/>
    </source>
</evidence>
<keyword evidence="1" id="KW-0723">Serine/threonine-protein kinase</keyword>
<dbReference type="Gene3D" id="3.30.565.10">
    <property type="entry name" value="Histidine kinase-like ATPase, C-terminal domain"/>
    <property type="match status" value="1"/>
</dbReference>